<comment type="caution">
    <text evidence="2">The sequence shown here is derived from an EMBL/GenBank/DDBJ whole genome shotgun (WGS) entry which is preliminary data.</text>
</comment>
<name>A0A1G1Z0C4_9BACT</name>
<evidence type="ECO:0000313" key="2">
    <source>
        <dbReference type="EMBL" id="OGY58083.1"/>
    </source>
</evidence>
<reference evidence="2 3" key="1">
    <citation type="journal article" date="2016" name="Nat. Commun.">
        <title>Thousands of microbial genomes shed light on interconnected biogeochemical processes in an aquifer system.</title>
        <authorList>
            <person name="Anantharaman K."/>
            <person name="Brown C.T."/>
            <person name="Hug L.A."/>
            <person name="Sharon I."/>
            <person name="Castelle C.J."/>
            <person name="Probst A.J."/>
            <person name="Thomas B.C."/>
            <person name="Singh A."/>
            <person name="Wilkins M.J."/>
            <person name="Karaoz U."/>
            <person name="Brodie E.L."/>
            <person name="Williams K.H."/>
            <person name="Hubbard S.S."/>
            <person name="Banfield J.F."/>
        </authorList>
    </citation>
    <scope>NUCLEOTIDE SEQUENCE [LARGE SCALE GENOMIC DNA]</scope>
</reference>
<keyword evidence="1" id="KW-0812">Transmembrane</keyword>
<proteinExistence type="predicted"/>
<evidence type="ECO:0000313" key="3">
    <source>
        <dbReference type="Proteomes" id="UP000178651"/>
    </source>
</evidence>
<keyword evidence="1" id="KW-1133">Transmembrane helix</keyword>
<feature type="transmembrane region" description="Helical" evidence="1">
    <location>
        <begin position="12"/>
        <end position="33"/>
    </location>
</feature>
<dbReference type="EMBL" id="MHIU01000007">
    <property type="protein sequence ID" value="OGY58083.1"/>
    <property type="molecule type" value="Genomic_DNA"/>
</dbReference>
<dbReference type="AlphaFoldDB" id="A0A1G1Z0C4"/>
<organism evidence="2 3">
    <name type="scientific">Candidatus Colwellbacteria bacterium RIFCSPHIGHO2_02_FULL_43_15</name>
    <dbReference type="NCBI Taxonomy" id="1797686"/>
    <lineage>
        <taxon>Bacteria</taxon>
        <taxon>Candidatus Colwelliibacteriota</taxon>
    </lineage>
</organism>
<dbReference type="Proteomes" id="UP000178651">
    <property type="component" value="Unassembled WGS sequence"/>
</dbReference>
<gene>
    <name evidence="2" type="ORF">A3D47_02115</name>
</gene>
<sequence length="137" mass="14152">MNKSGVATLPVILLISSIVIELTIAGVVVSALLTNTVFSSRLSTEALAAARAGAQDGLVKIIRYKSCPTSCGGAVPYSITLGRATVLVEIIDNAPVNTLTVRSTATVISRKKMVEALVGVDTTTGKIDVISIAEKPI</sequence>
<evidence type="ECO:0000256" key="1">
    <source>
        <dbReference type="SAM" id="Phobius"/>
    </source>
</evidence>
<keyword evidence="1" id="KW-0472">Membrane</keyword>
<accession>A0A1G1Z0C4</accession>
<protein>
    <submittedName>
        <fullName evidence="2">Uncharacterized protein</fullName>
    </submittedName>
</protein>